<dbReference type="Pfam" id="PF02872">
    <property type="entry name" value="5_nucleotid_C"/>
    <property type="match status" value="1"/>
</dbReference>
<dbReference type="EMBL" id="FODO01000003">
    <property type="protein sequence ID" value="SEO02995.1"/>
    <property type="molecule type" value="Genomic_DNA"/>
</dbReference>
<dbReference type="InterPro" id="IPR036907">
    <property type="entry name" value="5'-Nucleotdase_C_sf"/>
</dbReference>
<accession>A0A1H8LCY1</accession>
<evidence type="ECO:0000313" key="5">
    <source>
        <dbReference type="EMBL" id="SEO02995.1"/>
    </source>
</evidence>
<dbReference type="SUPFAM" id="SSF55816">
    <property type="entry name" value="5'-nucleotidase (syn. UDP-sugar hydrolase), C-terminal domain"/>
    <property type="match status" value="1"/>
</dbReference>
<keyword evidence="6" id="KW-1185">Reference proteome</keyword>
<dbReference type="InterPro" id="IPR029052">
    <property type="entry name" value="Metallo-depent_PP-like"/>
</dbReference>
<feature type="domain" description="Calcineurin-like phosphoesterase" evidence="3">
    <location>
        <begin position="36"/>
        <end position="244"/>
    </location>
</feature>
<feature type="chain" id="PRO_5011330249" evidence="2">
    <location>
        <begin position="22"/>
        <end position="497"/>
    </location>
</feature>
<evidence type="ECO:0000313" key="6">
    <source>
        <dbReference type="Proteomes" id="UP000198814"/>
    </source>
</evidence>
<dbReference type="AlphaFoldDB" id="A0A1H8LCY1"/>
<dbReference type="Gene3D" id="3.90.780.10">
    <property type="entry name" value="5'-Nucleotidase, C-terminal domain"/>
    <property type="match status" value="1"/>
</dbReference>
<dbReference type="GO" id="GO:0009166">
    <property type="term" value="P:nucleotide catabolic process"/>
    <property type="evidence" value="ECO:0007669"/>
    <property type="project" value="InterPro"/>
</dbReference>
<dbReference type="PANTHER" id="PTHR11575:SF24">
    <property type="entry name" value="5'-NUCLEOTIDASE"/>
    <property type="match status" value="1"/>
</dbReference>
<dbReference type="GO" id="GO:0030288">
    <property type="term" value="C:outer membrane-bounded periplasmic space"/>
    <property type="evidence" value="ECO:0007669"/>
    <property type="project" value="TreeGrafter"/>
</dbReference>
<dbReference type="STRING" id="42354.SAMN05216333_103143"/>
<dbReference type="GO" id="GO:0008253">
    <property type="term" value="F:5'-nucleotidase activity"/>
    <property type="evidence" value="ECO:0007669"/>
    <property type="project" value="TreeGrafter"/>
</dbReference>
<sequence length="497" mass="54568">MKKPFAVLLSVIIVFALTAYATAPTAPADDDRIHVTILHFNDIYEITPVSGGKEGGIARVATLRKQLLARNPNTITTLGGDLFSPSAIGTAQYEGDRLAGRQMVDVLNHFQLDYATFGNHEFDVKENQFNQRMKEAKFTWVSSNVFAADGQPYAGIKQNLVIPVTDKKSGKTFRIGMFGLTLAANNPGYVRYSDSIAATADQIKQLSGQTDFVVALTHQAIDDDIELLQKFPQIGLLLGGHEHVNYQNWRGNFTPLLKGDANVRSVYVVDLHFDPKTGKTQVKPEFVPINDTLTEDPAVKTVVDKWMNIAFDAFRQQGFEPEAVVTTTTEALDGLESNVRTRKTNLTELIAKSLLRPYPEAELSLYNSGSIRIDDVLPAGPITVYDVIRVLPFGGKVQLATIKGSLLIKVLNQGMANSGAGGFLQSANTQQVNGAWQISGTPIDAKKTYKLAINDFLASGKDHGLDYLKPGNPDFVIVNRGENTDIRQMLIDQLKRN</sequence>
<evidence type="ECO:0000259" key="4">
    <source>
        <dbReference type="Pfam" id="PF02872"/>
    </source>
</evidence>
<reference evidence="6" key="1">
    <citation type="submission" date="2016-10" db="EMBL/GenBank/DDBJ databases">
        <authorList>
            <person name="Varghese N."/>
            <person name="Submissions S."/>
        </authorList>
    </citation>
    <scope>NUCLEOTIDE SEQUENCE [LARGE SCALE GENOMIC DNA]</scope>
    <source>
        <strain evidence="6">Nm76</strain>
    </source>
</reference>
<dbReference type="OrthoDB" id="9803927at2"/>
<name>A0A1H8LCY1_9PROT</name>
<dbReference type="RefSeq" id="WP_090315623.1">
    <property type="nucleotide sequence ID" value="NZ_FNOE01000002.1"/>
</dbReference>
<comment type="similarity">
    <text evidence="2">Belongs to the 5'-nucleotidase family.</text>
</comment>
<keyword evidence="1 2" id="KW-0732">Signal</keyword>
<organism evidence="5 6">
    <name type="scientific">Nitrosomonas oligotropha</name>
    <dbReference type="NCBI Taxonomy" id="42354"/>
    <lineage>
        <taxon>Bacteria</taxon>
        <taxon>Pseudomonadati</taxon>
        <taxon>Pseudomonadota</taxon>
        <taxon>Betaproteobacteria</taxon>
        <taxon>Nitrosomonadales</taxon>
        <taxon>Nitrosomonadaceae</taxon>
        <taxon>Nitrosomonas</taxon>
    </lineage>
</organism>
<evidence type="ECO:0000259" key="3">
    <source>
        <dbReference type="Pfam" id="PF00149"/>
    </source>
</evidence>
<dbReference type="InterPro" id="IPR004843">
    <property type="entry name" value="Calcineurin-like_PHP"/>
</dbReference>
<evidence type="ECO:0000256" key="2">
    <source>
        <dbReference type="RuleBase" id="RU362119"/>
    </source>
</evidence>
<dbReference type="Proteomes" id="UP000198814">
    <property type="component" value="Unassembled WGS sequence"/>
</dbReference>
<keyword evidence="2" id="KW-0378">Hydrolase</keyword>
<feature type="signal peptide" evidence="2">
    <location>
        <begin position="1"/>
        <end position="21"/>
    </location>
</feature>
<dbReference type="Gene3D" id="3.60.21.10">
    <property type="match status" value="1"/>
</dbReference>
<keyword evidence="2" id="KW-0547">Nucleotide-binding</keyword>
<dbReference type="PRINTS" id="PR01607">
    <property type="entry name" value="APYRASEFAMLY"/>
</dbReference>
<dbReference type="PANTHER" id="PTHR11575">
    <property type="entry name" value="5'-NUCLEOTIDASE-RELATED"/>
    <property type="match status" value="1"/>
</dbReference>
<evidence type="ECO:0000256" key="1">
    <source>
        <dbReference type="ARBA" id="ARBA00022729"/>
    </source>
</evidence>
<dbReference type="Pfam" id="PF00149">
    <property type="entry name" value="Metallophos"/>
    <property type="match status" value="1"/>
</dbReference>
<protein>
    <submittedName>
        <fullName evidence="5">5'-nucleotidase</fullName>
    </submittedName>
</protein>
<dbReference type="GO" id="GO:0000166">
    <property type="term" value="F:nucleotide binding"/>
    <property type="evidence" value="ECO:0007669"/>
    <property type="project" value="UniProtKB-KW"/>
</dbReference>
<dbReference type="GO" id="GO:0008768">
    <property type="term" value="F:UDP-sugar diphosphatase activity"/>
    <property type="evidence" value="ECO:0007669"/>
    <property type="project" value="TreeGrafter"/>
</dbReference>
<feature type="domain" description="5'-Nucleotidase C-terminal" evidence="4">
    <location>
        <begin position="325"/>
        <end position="463"/>
    </location>
</feature>
<dbReference type="SUPFAM" id="SSF56300">
    <property type="entry name" value="Metallo-dependent phosphatases"/>
    <property type="match status" value="1"/>
</dbReference>
<gene>
    <name evidence="5" type="ORF">SAMN05216333_103143</name>
</gene>
<dbReference type="InterPro" id="IPR008334">
    <property type="entry name" value="5'-Nucleotdase_C"/>
</dbReference>
<proteinExistence type="inferred from homology"/>
<dbReference type="InterPro" id="IPR006179">
    <property type="entry name" value="5_nucleotidase/apyrase"/>
</dbReference>